<accession>A0A024WYG0</accession>
<keyword evidence="2" id="KW-1133">Transmembrane helix</keyword>
<protein>
    <recommendedName>
        <fullName evidence="7">Erythrocyte membrane protein 1, PfEMP1</fullName>
    </recommendedName>
</protein>
<feature type="domain" description="Duffy-binding-like" evidence="4">
    <location>
        <begin position="1325"/>
        <end position="1456"/>
    </location>
</feature>
<proteinExistence type="predicted"/>
<evidence type="ECO:0000256" key="2">
    <source>
        <dbReference type="SAM" id="Phobius"/>
    </source>
</evidence>
<reference evidence="5 6" key="2">
    <citation type="submission" date="2013-02" db="EMBL/GenBank/DDBJ databases">
        <title>The Genome Sequence of Plasmodium falciparum CAMP/Malaysia.</title>
        <authorList>
            <consortium name="The Broad Institute Genome Sequencing Platform"/>
            <consortium name="The Broad Institute Genome Sequencing Center for Infectious Disease"/>
            <person name="Neafsey D."/>
            <person name="Cheeseman I."/>
            <person name="Volkman S."/>
            <person name="Adams J."/>
            <person name="Walker B."/>
            <person name="Young S.K."/>
            <person name="Zeng Q."/>
            <person name="Gargeya S."/>
            <person name="Fitzgerald M."/>
            <person name="Haas B."/>
            <person name="Abouelleil A."/>
            <person name="Alvarado L."/>
            <person name="Arachchi H.M."/>
            <person name="Berlin A.M."/>
            <person name="Chapman S.B."/>
            <person name="Dewar J."/>
            <person name="Goldberg J."/>
            <person name="Griggs A."/>
            <person name="Gujja S."/>
            <person name="Hansen M."/>
            <person name="Howarth C."/>
            <person name="Imamovic A."/>
            <person name="Larimer J."/>
            <person name="McCowan C."/>
            <person name="Murphy C."/>
            <person name="Neiman D."/>
            <person name="Pearson M."/>
            <person name="Priest M."/>
            <person name="Roberts A."/>
            <person name="Saif S."/>
            <person name="Shea T."/>
            <person name="Sisk P."/>
            <person name="Sykes S."/>
            <person name="Wortman J."/>
            <person name="Nusbaum C."/>
            <person name="Birren B."/>
        </authorList>
    </citation>
    <scope>NUCLEOTIDE SEQUENCE [LARGE SCALE GENOMIC DNA]</scope>
    <source>
        <strain evidence="5 6">CAMP/Malaysia</strain>
    </source>
</reference>
<feature type="domain" description="Duffy-binding-like" evidence="4">
    <location>
        <begin position="363"/>
        <end position="470"/>
    </location>
</feature>
<feature type="domain" description="Duffy-antigen binding" evidence="3">
    <location>
        <begin position="673"/>
        <end position="824"/>
    </location>
</feature>
<sequence>MHSVKEEKDRKWNQLTEDLKKKIEASQKNKGTENSQDAIELLLDHLNDNATTCKDNNSLAVENCPKTKINPCIKRTRKRTRKRTPGASNNLVRVKRLAEMMQRRAREQLEEGGVGEIKLKGDASQGKYTRGGPEGDFKENLCTIKDTHSNRNSRLSSGPCAGKNPERFNIGKQWSYGDNNKKKTHPEVYMPPRREHMCTSNLEYLETGEHPFSNNNAKLINDSFLGDVLLAANHEAKKIKELYTKDNGLNDLKDKETVCRAMKYSFADLGDIIRGRDMWDREPGMKKIREYLPTIFGTIKDKVPGKYDKDGTDYKQLREDWWEANRHQVWRAMKCAIKEATIDNCNGIPIEDYIPQRLRWMTEWAEWFCKEQSKLYEKMEKECGACMNKNKEDGKGCMQNTQECEKCTQACKDYNSKIKPWEEQWTKIKGKYEDLYKKALDSVNGNGKGAKSTTSGTKDEKDVVDFLKQLLLRNSAAARLTRLRAAARITRLRAAPGLTGDTAAAPNTPYETAAGYIHQELGKTVGCQKQTQFCNGGNNYAFKNPPHGYDLACTCNTRDQQTDGRGRSETNDTTTAGKGPSSNDDDSNGEESSSDEEEEEDEEDDEDGDEVEEEPEEEEEEKKDACKIVEEVLKQNPDDKGGIQGCNPKYYPTKENYPEWNCNRGQFKSGHAGACMPPRRIKLCVSGLTQSNNIINKEDIRTHFINCAAKETYFAWLKYKEDNTEAEAELKSGKIPDEFKRQMFYTFGDYRDIFFGRDISTHAFISEVSSNIIKFLKNENVTKSRGIQKLDNVLLEDWWKKYGPDIWEGMICALTYKENEEKGKPPEQDQSLKSALLDTNKNTPKSQYQYDSVTIGASGTSPKLQTASASGEKTYLSKFAERPPFFRWFTEWGEEFCKKRKEQVDILTSNCPDDTCTNEGKKKKCEEACKKYQAFIEQWKPQYKKQRAKFHNDKKKEQYKYISDVEKATDAHEYINRQLQKLCGNGNCKCMEKVSIQSQSQSPSDNDNDMPESLDYPPEEFKNKCKCPECPKKECKSKEIQILEPKIPMNCVEKTAYYLSKEAENNMDITVKEEITPIDCTKESRSSGTNNNPCDPKKPYSPDKYVSTNPCQGKGNDRFNVDSEWKCYKNLKRYQEKSGVCVPPRRKHMCLSKLDEINIKRLNENDYLLKMFRRTARNEGIDIIKNFNSENGCAMNPICDAMKYSFADIGDIIRGRDMLRIGGYLPPVEIKLYKVFEYIYGKWRNKNKGRNKYNDVQTFRSAWWDANRKEIWKAITCKAPNEAQLFRTGRMDGFGRITLIQDKCGHNDDPPNDDYIPQRLRWLTEWSEYFCKAMNKNLHEMKVQCGKCTSGKCSNDTEGKFCIKCKEKCKSYSEFINKWKEQLETQSKSYKELYENADSDSSFGEDVKSFVKKLKENENGCPVKNAFEYIHKTSNCVNYKFNKNDNEFNKLSYAFVETPYGYENACNCTTPEALDKCPDKDTHNKTCESFEHVRYCSTNNFYNNDSEWDNTLIKNNTSENKGVLLPPRRRYLCMYPFRGKPYKNKDPNTFKKDLLDAAYSQGRILGKKYTNDNNEALQALKYSFADYGDIVKGTDMMDNLNKLKDELDVLLKSNDEGTKLTDDRKNWWDKNKRHVWNAMLCGYKKEGRKITNDDCNIPDEDNTEQFLRWFQEWNERFCTRREQLYTYMTTKCNKAICDETTGNVDLPECTKACRAYENYVLMKKKEYDIQKNKYDAEFKRKNDNKEAHDYLKITCKDGKCDCIFQNFIKNQKWEKPYETLDDNLKSKCQCIKKERTCSEKIHKLEDEEIKEDAVQPQTPPDETQSDATKPEEITPKRDEVPPKPELPSLPEYDPTNDILKSTIPVGIALALGSIAFLFIKEISIKKKERDFRILKIKKN</sequence>
<evidence type="ECO:0000256" key="1">
    <source>
        <dbReference type="SAM" id="MobiDB-lite"/>
    </source>
</evidence>
<feature type="domain" description="Duffy-antigen binding" evidence="3">
    <location>
        <begin position="1139"/>
        <end position="1321"/>
    </location>
</feature>
<dbReference type="GO" id="GO:0016020">
    <property type="term" value="C:membrane"/>
    <property type="evidence" value="ECO:0007669"/>
    <property type="project" value="InterPro"/>
</dbReference>
<feature type="region of interest" description="Disordered" evidence="1">
    <location>
        <begin position="1080"/>
        <end position="1101"/>
    </location>
</feature>
<feature type="region of interest" description="Disordered" evidence="1">
    <location>
        <begin position="559"/>
        <end position="625"/>
    </location>
</feature>
<evidence type="ECO:0000313" key="6">
    <source>
        <dbReference type="Proteomes" id="UP000030694"/>
    </source>
</evidence>
<gene>
    <name evidence="5" type="ORF">PFMC_06094</name>
</gene>
<keyword evidence="2" id="KW-0472">Membrane</keyword>
<dbReference type="SUPFAM" id="SSF140924">
    <property type="entry name" value="Duffy binding domain-like"/>
    <property type="match status" value="4"/>
</dbReference>
<dbReference type="Pfam" id="PF22672">
    <property type="entry name" value="DBL_C"/>
    <property type="match status" value="2"/>
</dbReference>
<keyword evidence="2" id="KW-0812">Transmembrane</keyword>
<dbReference type="Gene3D" id="1.20.58.830">
    <property type="match status" value="4"/>
</dbReference>
<dbReference type="InterPro" id="IPR042202">
    <property type="entry name" value="Duffy-ag-bd_sf"/>
</dbReference>
<dbReference type="OMA" id="DIRTHFI"/>
<organism evidence="5 6">
    <name type="scientific">Plasmodium falciparum (isolate Camp / Malaysia)</name>
    <dbReference type="NCBI Taxonomy" id="5835"/>
    <lineage>
        <taxon>Eukaryota</taxon>
        <taxon>Sar</taxon>
        <taxon>Alveolata</taxon>
        <taxon>Apicomplexa</taxon>
        <taxon>Aconoidasida</taxon>
        <taxon>Haemosporida</taxon>
        <taxon>Plasmodiidae</taxon>
        <taxon>Plasmodium</taxon>
        <taxon>Plasmodium (Laverania)</taxon>
    </lineage>
</organism>
<dbReference type="Gene3D" id="1.20.1310.20">
    <property type="entry name" value="Duffy-antigen binding domain"/>
    <property type="match status" value="4"/>
</dbReference>
<name>A0A024WYG0_PLAFC</name>
<feature type="compositionally biased region" description="Acidic residues" evidence="1">
    <location>
        <begin position="583"/>
        <end position="621"/>
    </location>
</feature>
<feature type="compositionally biased region" description="Basic and acidic residues" evidence="1">
    <location>
        <begin position="560"/>
        <end position="570"/>
    </location>
</feature>
<evidence type="ECO:0008006" key="7">
    <source>
        <dbReference type="Google" id="ProtNLM"/>
    </source>
</evidence>
<feature type="compositionally biased region" description="Basic and acidic residues" evidence="1">
    <location>
        <begin position="1828"/>
        <end position="1842"/>
    </location>
</feature>
<dbReference type="InterPro" id="IPR008602">
    <property type="entry name" value="Duffy-antigen-binding"/>
</dbReference>
<dbReference type="GO" id="GO:0046789">
    <property type="term" value="F:host cell surface receptor binding"/>
    <property type="evidence" value="ECO:0007669"/>
    <property type="project" value="InterPro"/>
</dbReference>
<dbReference type="Pfam" id="PF05424">
    <property type="entry name" value="Duffy_binding"/>
    <property type="match status" value="4"/>
</dbReference>
<feature type="domain" description="Duffy-antigen binding" evidence="3">
    <location>
        <begin position="1522"/>
        <end position="1659"/>
    </location>
</feature>
<dbReference type="InterPro" id="IPR054595">
    <property type="entry name" value="DBL_C"/>
</dbReference>
<dbReference type="Proteomes" id="UP000030694">
    <property type="component" value="Unassembled WGS sequence"/>
</dbReference>
<dbReference type="OrthoDB" id="10495164at2759"/>
<evidence type="ECO:0000313" key="5">
    <source>
        <dbReference type="EMBL" id="ETW58007.1"/>
    </source>
</evidence>
<dbReference type="FunFam" id="1.20.58.830:FF:000006">
    <property type="entry name" value="Erythrocyte membrane protein 1, PfEMP1"/>
    <property type="match status" value="1"/>
</dbReference>
<evidence type="ECO:0000259" key="3">
    <source>
        <dbReference type="Pfam" id="PF05424"/>
    </source>
</evidence>
<feature type="transmembrane region" description="Helical" evidence="2">
    <location>
        <begin position="1858"/>
        <end position="1879"/>
    </location>
</feature>
<evidence type="ECO:0000259" key="4">
    <source>
        <dbReference type="Pfam" id="PF22672"/>
    </source>
</evidence>
<dbReference type="EMBL" id="KI927783">
    <property type="protein sequence ID" value="ETW58007.1"/>
    <property type="molecule type" value="Genomic_DNA"/>
</dbReference>
<reference evidence="5 6" key="1">
    <citation type="submission" date="2013-02" db="EMBL/GenBank/DDBJ databases">
        <title>The Genome Annotation of Plasmodium falciparum CAMP/Malaysia.</title>
        <authorList>
            <consortium name="The Broad Institute Genome Sequencing Platform"/>
            <consortium name="The Broad Institute Genome Sequencing Center for Infectious Disease"/>
            <person name="Neafsey D."/>
            <person name="Hoffman S."/>
            <person name="Volkman S."/>
            <person name="Rosenthal P."/>
            <person name="Walker B."/>
            <person name="Young S.K."/>
            <person name="Zeng Q."/>
            <person name="Gargeya S."/>
            <person name="Fitzgerald M."/>
            <person name="Haas B."/>
            <person name="Abouelleil A."/>
            <person name="Allen A.W."/>
            <person name="Alvarado L."/>
            <person name="Arachchi H.M."/>
            <person name="Berlin A.M."/>
            <person name="Chapman S.B."/>
            <person name="Gainer-Dewar J."/>
            <person name="Goldberg J."/>
            <person name="Griggs A."/>
            <person name="Gujja S."/>
            <person name="Hansen M."/>
            <person name="Howarth C."/>
            <person name="Imamovic A."/>
            <person name="Ireland A."/>
            <person name="Larimer J."/>
            <person name="McCowan C."/>
            <person name="Murphy C."/>
            <person name="Pearson M."/>
            <person name="Poon T.W."/>
            <person name="Priest M."/>
            <person name="Roberts A."/>
            <person name="Saif S."/>
            <person name="Shea T."/>
            <person name="Sisk P."/>
            <person name="Sykes S."/>
            <person name="Wortman J."/>
            <person name="Nusbaum C."/>
            <person name="Birren B."/>
        </authorList>
    </citation>
    <scope>NUCLEOTIDE SEQUENCE [LARGE SCALE GENOMIC DNA]</scope>
    <source>
        <strain evidence="5 6">CAMP/Malaysia</strain>
    </source>
</reference>
<feature type="domain" description="Duffy-antigen binding" evidence="3">
    <location>
        <begin position="188"/>
        <end position="359"/>
    </location>
</feature>
<feature type="region of interest" description="Disordered" evidence="1">
    <location>
        <begin position="1808"/>
        <end position="1853"/>
    </location>
</feature>